<reference evidence="2" key="1">
    <citation type="submission" date="2018-06" db="EMBL/GenBank/DDBJ databases">
        <title>Genome assembly of Danube salmon.</title>
        <authorList>
            <person name="Macqueen D.J."/>
            <person name="Gundappa M.K."/>
        </authorList>
    </citation>
    <scope>NUCLEOTIDE SEQUENCE [LARGE SCALE GENOMIC DNA]</scope>
</reference>
<dbReference type="STRING" id="62062.ENSHHUP00000039005"/>
<protein>
    <submittedName>
        <fullName evidence="1">Uncharacterized protein</fullName>
    </submittedName>
</protein>
<name>A0A4W5MNQ5_9TELE</name>
<accession>A0A4W5MNQ5</accession>
<reference evidence="1" key="2">
    <citation type="submission" date="2025-08" db="UniProtKB">
        <authorList>
            <consortium name="Ensembl"/>
        </authorList>
    </citation>
    <scope>IDENTIFICATION</scope>
</reference>
<keyword evidence="2" id="KW-1185">Reference proteome</keyword>
<reference evidence="1" key="3">
    <citation type="submission" date="2025-09" db="UniProtKB">
        <authorList>
            <consortium name="Ensembl"/>
        </authorList>
    </citation>
    <scope>IDENTIFICATION</scope>
</reference>
<dbReference type="AlphaFoldDB" id="A0A4W5MNQ5"/>
<evidence type="ECO:0000313" key="2">
    <source>
        <dbReference type="Proteomes" id="UP000314982"/>
    </source>
</evidence>
<proteinExistence type="predicted"/>
<sequence>MQIIGKKVLNWAACLNTDMFVFHLGKQVQPGEFGDLVVLTAVDDDQRRMALQAVDKHIQTEYIQRKLHIIYIQYTQYRYNGGTTLHSLQQLEDIYGKALGGYKVLLIHVGIITHSSTL</sequence>
<organism evidence="1 2">
    <name type="scientific">Hucho hucho</name>
    <name type="common">huchen</name>
    <dbReference type="NCBI Taxonomy" id="62062"/>
    <lineage>
        <taxon>Eukaryota</taxon>
        <taxon>Metazoa</taxon>
        <taxon>Chordata</taxon>
        <taxon>Craniata</taxon>
        <taxon>Vertebrata</taxon>
        <taxon>Euteleostomi</taxon>
        <taxon>Actinopterygii</taxon>
        <taxon>Neopterygii</taxon>
        <taxon>Teleostei</taxon>
        <taxon>Protacanthopterygii</taxon>
        <taxon>Salmoniformes</taxon>
        <taxon>Salmonidae</taxon>
        <taxon>Salmoninae</taxon>
        <taxon>Hucho</taxon>
    </lineage>
</organism>
<dbReference type="Ensembl" id="ENSHHUT00000040539.1">
    <property type="protein sequence ID" value="ENSHHUP00000039005.1"/>
    <property type="gene ID" value="ENSHHUG00000024287.1"/>
</dbReference>
<dbReference type="Proteomes" id="UP000314982">
    <property type="component" value="Unassembled WGS sequence"/>
</dbReference>
<evidence type="ECO:0000313" key="1">
    <source>
        <dbReference type="Ensembl" id="ENSHHUP00000039005.1"/>
    </source>
</evidence>